<proteinExistence type="inferred from homology"/>
<evidence type="ECO:0000259" key="3">
    <source>
        <dbReference type="Pfam" id="PF00004"/>
    </source>
</evidence>
<comment type="similarity">
    <text evidence="1">Belongs to the AAA ATPase family.</text>
</comment>
<keyword evidence="2" id="KW-1133">Transmembrane helix</keyword>
<dbReference type="InterPro" id="IPR027417">
    <property type="entry name" value="P-loop_NTPase"/>
</dbReference>
<keyword evidence="1" id="KW-0067">ATP-binding</keyword>
<sequence>MVPDCVRSWSHLGRVGDVYGFIRGHGGVFSDISGHEPDCWPDQLVLVLYSLMNLILLPLPGCLWRFWGVMDRVVSQMLAEIDGLNDSTQDLFIIGASNRPDLIDPALLRPGRFDKLLYVGVNSEATYRERVLKALTRKFKLHEDVLLYEIAKKCPPNFTGADMYALCADAWFHAAKRKVLVADSDSTDSPDHPDSIVVEYEDFLKVLGELSPSLSMVELRKYELLRDQFQGSSR</sequence>
<dbReference type="Gene3D" id="3.40.50.300">
    <property type="entry name" value="P-loop containing nucleotide triphosphate hydrolases"/>
    <property type="match status" value="1"/>
</dbReference>
<dbReference type="FunFam" id="1.10.8.60:FF:000077">
    <property type="entry name" value="Peroxisome biogenesis protein 6"/>
    <property type="match status" value="1"/>
</dbReference>
<keyword evidence="2" id="KW-0812">Transmembrane</keyword>
<keyword evidence="5" id="KW-1185">Reference proteome</keyword>
<dbReference type="InterPro" id="IPR050168">
    <property type="entry name" value="AAA_ATPase_domain"/>
</dbReference>
<evidence type="ECO:0000313" key="5">
    <source>
        <dbReference type="Proteomes" id="UP001604336"/>
    </source>
</evidence>
<gene>
    <name evidence="4" type="ORF">Adt_01495</name>
</gene>
<feature type="transmembrane region" description="Helical" evidence="2">
    <location>
        <begin position="46"/>
        <end position="67"/>
    </location>
</feature>
<dbReference type="SUPFAM" id="SSF52540">
    <property type="entry name" value="P-loop containing nucleoside triphosphate hydrolases"/>
    <property type="match status" value="1"/>
</dbReference>
<dbReference type="Proteomes" id="UP001604336">
    <property type="component" value="Unassembled WGS sequence"/>
</dbReference>
<organism evidence="4 5">
    <name type="scientific">Abeliophyllum distichum</name>
    <dbReference type="NCBI Taxonomy" id="126358"/>
    <lineage>
        <taxon>Eukaryota</taxon>
        <taxon>Viridiplantae</taxon>
        <taxon>Streptophyta</taxon>
        <taxon>Embryophyta</taxon>
        <taxon>Tracheophyta</taxon>
        <taxon>Spermatophyta</taxon>
        <taxon>Magnoliopsida</taxon>
        <taxon>eudicotyledons</taxon>
        <taxon>Gunneridae</taxon>
        <taxon>Pentapetalae</taxon>
        <taxon>asterids</taxon>
        <taxon>lamiids</taxon>
        <taxon>Lamiales</taxon>
        <taxon>Oleaceae</taxon>
        <taxon>Forsythieae</taxon>
        <taxon>Abeliophyllum</taxon>
    </lineage>
</organism>
<dbReference type="PANTHER" id="PTHR23077">
    <property type="entry name" value="AAA-FAMILY ATPASE"/>
    <property type="match status" value="1"/>
</dbReference>
<dbReference type="AlphaFoldDB" id="A0ABD1VTB7"/>
<dbReference type="InterPro" id="IPR003959">
    <property type="entry name" value="ATPase_AAA_core"/>
</dbReference>
<dbReference type="Gene3D" id="1.10.8.60">
    <property type="match status" value="1"/>
</dbReference>
<evidence type="ECO:0000313" key="4">
    <source>
        <dbReference type="EMBL" id="KAL2540517.1"/>
    </source>
</evidence>
<evidence type="ECO:0000256" key="1">
    <source>
        <dbReference type="RuleBase" id="RU003651"/>
    </source>
</evidence>
<evidence type="ECO:0000256" key="2">
    <source>
        <dbReference type="SAM" id="Phobius"/>
    </source>
</evidence>
<feature type="domain" description="ATPase AAA-type core" evidence="3">
    <location>
        <begin position="70"/>
        <end position="120"/>
    </location>
</feature>
<dbReference type="EMBL" id="JBFOLK010000001">
    <property type="protein sequence ID" value="KAL2540517.1"/>
    <property type="molecule type" value="Genomic_DNA"/>
</dbReference>
<dbReference type="PROSITE" id="PS00674">
    <property type="entry name" value="AAA"/>
    <property type="match status" value="1"/>
</dbReference>
<reference evidence="5" key="1">
    <citation type="submission" date="2024-07" db="EMBL/GenBank/DDBJ databases">
        <title>Two chromosome-level genome assemblies of Korean endemic species Abeliophyllum distichum and Forsythia ovata (Oleaceae).</title>
        <authorList>
            <person name="Jang H."/>
        </authorList>
    </citation>
    <scope>NUCLEOTIDE SEQUENCE [LARGE SCALE GENOMIC DNA]</scope>
</reference>
<keyword evidence="1" id="KW-0547">Nucleotide-binding</keyword>
<name>A0ABD1VTB7_9LAMI</name>
<dbReference type="InterPro" id="IPR003960">
    <property type="entry name" value="ATPase_AAA_CS"/>
</dbReference>
<accession>A0ABD1VTB7</accession>
<dbReference type="PANTHER" id="PTHR23077:SF9">
    <property type="entry name" value="PEROXISOMAL ATPASE PEX6"/>
    <property type="match status" value="1"/>
</dbReference>
<keyword evidence="2" id="KW-0472">Membrane</keyword>
<protein>
    <submittedName>
        <fullName evidence="4">Peroxisome biogenesis protein 6</fullName>
    </submittedName>
</protein>
<comment type="caution">
    <text evidence="4">The sequence shown here is derived from an EMBL/GenBank/DDBJ whole genome shotgun (WGS) entry which is preliminary data.</text>
</comment>
<dbReference type="GO" id="GO:0005524">
    <property type="term" value="F:ATP binding"/>
    <property type="evidence" value="ECO:0007669"/>
    <property type="project" value="UniProtKB-KW"/>
</dbReference>
<dbReference type="Pfam" id="PF00004">
    <property type="entry name" value="AAA"/>
    <property type="match status" value="1"/>
</dbReference>